<gene>
    <name evidence="2" type="ORF">GO816_09245</name>
</gene>
<dbReference type="Pfam" id="PF17761">
    <property type="entry name" value="DUF1016_N"/>
    <property type="match status" value="1"/>
</dbReference>
<evidence type="ECO:0000259" key="1">
    <source>
        <dbReference type="Pfam" id="PF17761"/>
    </source>
</evidence>
<dbReference type="InterPro" id="IPR041527">
    <property type="entry name" value="YhcG_N"/>
</dbReference>
<comment type="caution">
    <text evidence="2">The sequence shown here is derived from an EMBL/GenBank/DDBJ whole genome shotgun (WGS) entry which is preliminary data.</text>
</comment>
<dbReference type="PANTHER" id="PTHR30547">
    <property type="entry name" value="UNCHARACTERIZED PROTEIN YHCG-RELATED"/>
    <property type="match status" value="1"/>
</dbReference>
<keyword evidence="3" id="KW-1185">Reference proteome</keyword>
<dbReference type="AlphaFoldDB" id="A0A6I4IQK4"/>
<dbReference type="Proteomes" id="UP000434850">
    <property type="component" value="Unassembled WGS sequence"/>
</dbReference>
<dbReference type="EMBL" id="WQLA01000003">
    <property type="protein sequence ID" value="MVN91304.1"/>
    <property type="molecule type" value="Genomic_DNA"/>
</dbReference>
<reference evidence="2 3" key="1">
    <citation type="submission" date="2019-12" db="EMBL/GenBank/DDBJ databases">
        <title>Mucilaginibacter sp. HME9299 genome sequencing and assembly.</title>
        <authorList>
            <person name="Kang H."/>
            <person name="Kim H."/>
            <person name="Joh K."/>
        </authorList>
    </citation>
    <scope>NUCLEOTIDE SEQUENCE [LARGE SCALE GENOMIC DNA]</scope>
    <source>
        <strain evidence="2 3">HME9299</strain>
    </source>
</reference>
<feature type="domain" description="YhcG N-terminal" evidence="1">
    <location>
        <begin position="16"/>
        <end position="148"/>
    </location>
</feature>
<dbReference type="InterPro" id="IPR053148">
    <property type="entry name" value="PD-DEXK-like_domain"/>
</dbReference>
<dbReference type="OrthoDB" id="9801263at2"/>
<protein>
    <submittedName>
        <fullName evidence="2">DUF1016 family protein</fullName>
    </submittedName>
</protein>
<name>A0A6I4IQK4_9SPHI</name>
<dbReference type="PANTHER" id="PTHR30547:SF5">
    <property type="entry name" value="NUCLEASE YHCG-RELATED"/>
    <property type="match status" value="1"/>
</dbReference>
<evidence type="ECO:0000313" key="2">
    <source>
        <dbReference type="EMBL" id="MVN91304.1"/>
    </source>
</evidence>
<proteinExistence type="predicted"/>
<accession>A0A6I4IQK4</accession>
<sequence length="440" mass="51675">MQPITVNNQLKISLSMSIENDYDSITQMLNSSLLFSFRTIGTWYNEYCTKQGYNLQENPVLNNLAEQLEPKYGPYFNKENLLRMTAFAKRMSANPKLFDLHYYVTWEHIVQLLPFDDDALWLFYVRLTEKHRLTVEELSNAISLKQYEDDVTFLGKKNLKLALQKSLSHGSPDEKFLPLWMMKYQRDWKPLFSPFKYPLVLSFEPLLRIDEHPVINFDNYNNEDLLIRITHDIDNLRVRLNRSLNENLNVLFWHTGKKLMPESINEFNRAASFENTNETSTVVKGVSVIDDTGKTYDLSTTVTQQVFDEEQQQRVTKYQSLFTNLFNQQELQHMQLFAAKFSNTKLIVGFCHLVTWDQIKELIRLDEGDDIIRLALEIVQNEVNDSDLKSLVDEQLKNPTLKINGKSKSKHKYNLNDFFNAKTKVSVFKNEYFMQFVAAM</sequence>
<evidence type="ECO:0000313" key="3">
    <source>
        <dbReference type="Proteomes" id="UP000434850"/>
    </source>
</evidence>
<organism evidence="2 3">
    <name type="scientific">Mucilaginibacter aquatilis</name>
    <dbReference type="NCBI Taxonomy" id="1517760"/>
    <lineage>
        <taxon>Bacteria</taxon>
        <taxon>Pseudomonadati</taxon>
        <taxon>Bacteroidota</taxon>
        <taxon>Sphingobacteriia</taxon>
        <taxon>Sphingobacteriales</taxon>
        <taxon>Sphingobacteriaceae</taxon>
        <taxon>Mucilaginibacter</taxon>
    </lineage>
</organism>